<dbReference type="PANTHER" id="PTHR12755:SF3">
    <property type="entry name" value="POLYNUCLEOTIDE 5'-HYDROXYL-KINASE NOL9"/>
    <property type="match status" value="1"/>
</dbReference>
<keyword evidence="3" id="KW-0698">rRNA processing</keyword>
<dbReference type="GO" id="GO:0005730">
    <property type="term" value="C:nucleolus"/>
    <property type="evidence" value="ECO:0007669"/>
    <property type="project" value="UniProtKB-SubCell"/>
</dbReference>
<dbReference type="InterPro" id="IPR027417">
    <property type="entry name" value="P-loop_NTPase"/>
</dbReference>
<organism evidence="13 14">
    <name type="scientific">Tieghemostelium lacteum</name>
    <name type="common">Slime mold</name>
    <name type="synonym">Dictyostelium lacteum</name>
    <dbReference type="NCBI Taxonomy" id="361077"/>
    <lineage>
        <taxon>Eukaryota</taxon>
        <taxon>Amoebozoa</taxon>
        <taxon>Evosea</taxon>
        <taxon>Eumycetozoa</taxon>
        <taxon>Dictyostelia</taxon>
        <taxon>Dictyosteliales</taxon>
        <taxon>Raperosteliaceae</taxon>
        <taxon>Tieghemostelium</taxon>
    </lineage>
</organism>
<dbReference type="PANTHER" id="PTHR12755">
    <property type="entry name" value="CLEAVAGE/POLYADENYLATION FACTOR IA SUBUNIT CLP1P"/>
    <property type="match status" value="1"/>
</dbReference>
<keyword evidence="4" id="KW-0808">Transferase</keyword>
<dbReference type="GO" id="GO:0051731">
    <property type="term" value="F:polynucleotide 5'-hydroxyl-kinase activity"/>
    <property type="evidence" value="ECO:0007669"/>
    <property type="project" value="InterPro"/>
</dbReference>
<dbReference type="FunCoup" id="A0A152A2N0">
    <property type="interactions" value="417"/>
</dbReference>
<keyword evidence="7" id="KW-0067">ATP-binding</keyword>
<dbReference type="Gene3D" id="3.40.50.300">
    <property type="entry name" value="P-loop containing nucleotide triphosphate hydrolases"/>
    <property type="match status" value="1"/>
</dbReference>
<feature type="domain" description="NOL9 N-terminal" evidence="11">
    <location>
        <begin position="29"/>
        <end position="167"/>
    </location>
</feature>
<accession>A0A152A2N0</accession>
<evidence type="ECO:0000256" key="2">
    <source>
        <dbReference type="ARBA" id="ARBA00011003"/>
    </source>
</evidence>
<name>A0A152A2N0_TIELA</name>
<keyword evidence="6" id="KW-0418">Kinase</keyword>
<dbReference type="OMA" id="YFGETSC"/>
<comment type="caution">
    <text evidence="13">The sequence shown here is derived from an EMBL/GenBank/DDBJ whole genome shotgun (WGS) entry which is preliminary data.</text>
</comment>
<evidence type="ECO:0000259" key="10">
    <source>
        <dbReference type="Pfam" id="PF16575"/>
    </source>
</evidence>
<evidence type="ECO:0000256" key="8">
    <source>
        <dbReference type="ARBA" id="ARBA00023242"/>
    </source>
</evidence>
<evidence type="ECO:0000259" key="11">
    <source>
        <dbReference type="Pfam" id="PF24419"/>
    </source>
</evidence>
<protein>
    <recommendedName>
        <fullName evidence="9">Polynucleotide 5'-hydroxyl-kinase NOL9</fullName>
    </recommendedName>
</protein>
<dbReference type="InParanoid" id="A0A152A2N0"/>
<dbReference type="OrthoDB" id="2405412at2759"/>
<evidence type="ECO:0000313" key="14">
    <source>
        <dbReference type="Proteomes" id="UP000076078"/>
    </source>
</evidence>
<evidence type="ECO:0000256" key="7">
    <source>
        <dbReference type="ARBA" id="ARBA00022840"/>
    </source>
</evidence>
<dbReference type="STRING" id="361077.A0A152A2N0"/>
<comment type="subcellular location">
    <subcellularLocation>
        <location evidence="1">Nucleus</location>
        <location evidence="1">Nucleolus</location>
    </subcellularLocation>
</comment>
<sequence>MNESTNGSNKLSNFQIKTPNNLNKIIRVEENKNLLIFFNQDIIYFYGKANIRVLYGSIDIYGHNLKPTTNFYPIYAPFCSNVLSISSNSNNNNQEQNEVDTERLKIDHSEIRPISEQVNTIIQSNSKLITSIVIIGYLSDNCENSTLLSLRQRTKIENYSNIFPEINSFYPLFNIPKIQIQPLQIPRFWIEYIDNEILNNNNSSSNGNLKLITIGNKDVGKSTFNRVLLNRLLNRYPHVLYVELDTGQCEFTPSGLVSVDLIKEPLFGPTFTHMKPKPLRQYFYGDITSKTNPEYYLNLCKQVLDCCDIILKQHPNIPVLVNSNGWLKGLGLMLISEIIKYLQPTIITQLYQQPREITYKLKLSVTGDDIKQWFTENIEKSPKMFNISSANLGVGSAPFKPLPNNDWRDLMSRSYFKMESEIMTNQIPYSVEWKHYKVKILSNRVEPSQTMVSLNGQVVGLCYDPVEYEYQSRRITVKTPHWIQGQPNICECLGLALVRSIDMAASLFYLLTPLSLEQVQQSNLILKGSLDIPWDPHVAVSSKGTVIMPYLKFDILSSYGTGSSHMDRTKKKNKFYD</sequence>
<comment type="similarity">
    <text evidence="2">Belongs to the Clp1 family. NOL9/GRC3 subfamily.</text>
</comment>
<dbReference type="EMBL" id="LODT01000013">
    <property type="protein sequence ID" value="KYR00512.1"/>
    <property type="molecule type" value="Genomic_DNA"/>
</dbReference>
<keyword evidence="5" id="KW-0547">Nucleotide-binding</keyword>
<dbReference type="InterPro" id="IPR057573">
    <property type="entry name" value="NOL9_N"/>
</dbReference>
<evidence type="ECO:0000256" key="4">
    <source>
        <dbReference type="ARBA" id="ARBA00022679"/>
    </source>
</evidence>
<dbReference type="InterPro" id="IPR045116">
    <property type="entry name" value="Clp1/Grc3"/>
</dbReference>
<proteinExistence type="inferred from homology"/>
<dbReference type="InterPro" id="IPR057570">
    <property type="entry name" value="NOL9_C"/>
</dbReference>
<feature type="domain" description="Clp1 P-loop" evidence="10">
    <location>
        <begin position="215"/>
        <end position="389"/>
    </location>
</feature>
<dbReference type="Proteomes" id="UP000076078">
    <property type="component" value="Unassembled WGS sequence"/>
</dbReference>
<dbReference type="Pfam" id="PF16575">
    <property type="entry name" value="CLP1_P"/>
    <property type="match status" value="1"/>
</dbReference>
<keyword evidence="14" id="KW-1185">Reference proteome</keyword>
<gene>
    <name evidence="13" type="ORF">DLAC_02523</name>
</gene>
<keyword evidence="8" id="KW-0539">Nucleus</keyword>
<evidence type="ECO:0000256" key="5">
    <source>
        <dbReference type="ARBA" id="ARBA00022741"/>
    </source>
</evidence>
<dbReference type="AlphaFoldDB" id="A0A152A2N0"/>
<evidence type="ECO:0000259" key="12">
    <source>
        <dbReference type="Pfam" id="PF25467"/>
    </source>
</evidence>
<evidence type="ECO:0000313" key="13">
    <source>
        <dbReference type="EMBL" id="KYR00512.1"/>
    </source>
</evidence>
<dbReference type="Pfam" id="PF25467">
    <property type="entry name" value="NOL9_C"/>
    <property type="match status" value="1"/>
</dbReference>
<evidence type="ECO:0000256" key="1">
    <source>
        <dbReference type="ARBA" id="ARBA00004604"/>
    </source>
</evidence>
<dbReference type="Pfam" id="PF24419">
    <property type="entry name" value="Cupin_NOL9"/>
    <property type="match status" value="1"/>
</dbReference>
<evidence type="ECO:0000256" key="3">
    <source>
        <dbReference type="ARBA" id="ARBA00022552"/>
    </source>
</evidence>
<evidence type="ECO:0000256" key="9">
    <source>
        <dbReference type="ARBA" id="ARBA00071212"/>
    </source>
</evidence>
<evidence type="ECO:0000256" key="6">
    <source>
        <dbReference type="ARBA" id="ARBA00022777"/>
    </source>
</evidence>
<feature type="domain" description="NOL9 C-terminal" evidence="12">
    <location>
        <begin position="425"/>
        <end position="533"/>
    </location>
</feature>
<reference evidence="13 14" key="1">
    <citation type="submission" date="2015-12" db="EMBL/GenBank/DDBJ databases">
        <title>Dictyostelia acquired genes for synthesis and detection of signals that induce cell-type specialization by lateral gene transfer from prokaryotes.</title>
        <authorList>
            <person name="Gloeckner G."/>
            <person name="Schaap P."/>
        </authorList>
    </citation>
    <scope>NUCLEOTIDE SEQUENCE [LARGE SCALE GENOMIC DNA]</scope>
    <source>
        <strain evidence="13 14">TK</strain>
    </source>
</reference>
<dbReference type="GO" id="GO:0000448">
    <property type="term" value="P:cleavage in ITS2 between 5.8S rRNA and LSU-rRNA of tricistronic rRNA transcript (SSU-rRNA, 5.8S rRNA, LSU-rRNA)"/>
    <property type="evidence" value="ECO:0007669"/>
    <property type="project" value="TreeGrafter"/>
</dbReference>
<dbReference type="InterPro" id="IPR032319">
    <property type="entry name" value="CLP1_P"/>
</dbReference>
<dbReference type="GO" id="GO:0005524">
    <property type="term" value="F:ATP binding"/>
    <property type="evidence" value="ECO:0007669"/>
    <property type="project" value="UniProtKB-KW"/>
</dbReference>